<keyword evidence="4" id="KW-1185">Reference proteome</keyword>
<protein>
    <recommendedName>
        <fullName evidence="2">Fungal-type protein kinase domain-containing protein</fullName>
    </recommendedName>
</protein>
<reference evidence="3 4" key="1">
    <citation type="submission" date="2020-07" db="EMBL/GenBank/DDBJ databases">
        <title>Comparative genomics of pyrophilous fungi reveals a link between fire events and developmental genes.</title>
        <authorList>
            <consortium name="DOE Joint Genome Institute"/>
            <person name="Steindorff A.S."/>
            <person name="Carver A."/>
            <person name="Calhoun S."/>
            <person name="Stillman K."/>
            <person name="Liu H."/>
            <person name="Lipzen A."/>
            <person name="Pangilinan J."/>
            <person name="Labutti K."/>
            <person name="Bruns T.D."/>
            <person name="Grigoriev I.V."/>
        </authorList>
    </citation>
    <scope>NUCLEOTIDE SEQUENCE [LARGE SCALE GENOMIC DNA]</scope>
    <source>
        <strain evidence="3 4">CBS 144469</strain>
    </source>
</reference>
<dbReference type="PANTHER" id="PTHR38248:SF2">
    <property type="entry name" value="FUNK1 11"/>
    <property type="match status" value="1"/>
</dbReference>
<feature type="region of interest" description="Disordered" evidence="1">
    <location>
        <begin position="77"/>
        <end position="106"/>
    </location>
</feature>
<evidence type="ECO:0000259" key="2">
    <source>
        <dbReference type="Pfam" id="PF17667"/>
    </source>
</evidence>
<evidence type="ECO:0000256" key="1">
    <source>
        <dbReference type="SAM" id="MobiDB-lite"/>
    </source>
</evidence>
<feature type="compositionally biased region" description="Polar residues" evidence="1">
    <location>
        <begin position="1"/>
        <end position="12"/>
    </location>
</feature>
<dbReference type="PANTHER" id="PTHR38248">
    <property type="entry name" value="FUNK1 6"/>
    <property type="match status" value="1"/>
</dbReference>
<dbReference type="Gene3D" id="1.10.510.10">
    <property type="entry name" value="Transferase(Phosphotransferase) domain 1"/>
    <property type="match status" value="1"/>
</dbReference>
<feature type="compositionally biased region" description="Low complexity" evidence="1">
    <location>
        <begin position="720"/>
        <end position="749"/>
    </location>
</feature>
<dbReference type="AlphaFoldDB" id="A0A8H6ME70"/>
<dbReference type="EMBL" id="JACGCI010000011">
    <property type="protein sequence ID" value="KAF6760727.1"/>
    <property type="molecule type" value="Genomic_DNA"/>
</dbReference>
<dbReference type="Proteomes" id="UP000521943">
    <property type="component" value="Unassembled WGS sequence"/>
</dbReference>
<feature type="compositionally biased region" description="Basic and acidic residues" evidence="1">
    <location>
        <begin position="699"/>
        <end position="708"/>
    </location>
</feature>
<feature type="compositionally biased region" description="Pro residues" evidence="1">
    <location>
        <begin position="710"/>
        <end position="719"/>
    </location>
</feature>
<dbReference type="InterPro" id="IPR040976">
    <property type="entry name" value="Pkinase_fungal"/>
</dbReference>
<feature type="domain" description="Fungal-type protein kinase" evidence="2">
    <location>
        <begin position="450"/>
        <end position="580"/>
    </location>
</feature>
<evidence type="ECO:0000313" key="3">
    <source>
        <dbReference type="EMBL" id="KAF6760727.1"/>
    </source>
</evidence>
<organism evidence="3 4">
    <name type="scientific">Ephemerocybe angulata</name>
    <dbReference type="NCBI Taxonomy" id="980116"/>
    <lineage>
        <taxon>Eukaryota</taxon>
        <taxon>Fungi</taxon>
        <taxon>Dikarya</taxon>
        <taxon>Basidiomycota</taxon>
        <taxon>Agaricomycotina</taxon>
        <taxon>Agaricomycetes</taxon>
        <taxon>Agaricomycetidae</taxon>
        <taxon>Agaricales</taxon>
        <taxon>Agaricineae</taxon>
        <taxon>Psathyrellaceae</taxon>
        <taxon>Ephemerocybe</taxon>
    </lineage>
</organism>
<comment type="caution">
    <text evidence="3">The sequence shown here is derived from an EMBL/GenBank/DDBJ whole genome shotgun (WGS) entry which is preliminary data.</text>
</comment>
<feature type="region of interest" description="Disordered" evidence="1">
    <location>
        <begin position="1"/>
        <end position="62"/>
    </location>
</feature>
<dbReference type="OrthoDB" id="5584477at2759"/>
<sequence>MASSNIKSTISRMRTRAQARYEAQPPSVQPKLESRPRRAATTVAKPRTRTKATPAPARTAKTRNLRSQATVLGVSHAASVVVPRPSPAPAAPKCQERDKAQDPKPDLRAQRRAAMVDLHDVITVDGACLRDMYKGIASDRRIKNFLTATSLYDYNANSWTGLPHASKGGVDLHSRFVEIFKAIIDGLGNANGARDVVDTRDMKFRHRDDSAEVSTPDMAIRAAGPSFELPRGRDQGQTVAFSNVASVFNVKPEGDVTEEDVDHLAVYNRQIFFWQLNRLFSRSLLLTETHVRLVHCDRSGAYKTTPLNIHADPCTFVRLILGLSSVQERVLGLDTSVQWTVKGGKRVAGTICTLDALGKRVKYKLNMHDSCFVTMLVRGRGTVCWNAKDKDERSILIKDAWRTESQVPEYTFLEQAKGLEGVVQMFAYEDGRARTKNFRPECFDFISDDFYDRKSSRVTMARYGASLNQFTSQRQAISGLRDAVQGHLNLLKARVLHRDVSMDNILFGGEGAAIGNRGVLIDLDMAAVSKGPTATIITELPAGTHLYQSISVLDTSRASLVTVAHDYLDDLESFFYVLCHLLYGYEGVGSPAQDAFTGNGLLARWENLPNDDASTTKLSYITHYGPNLVKPPLFWSSACIKLCDDFRRYIFPLIEDKLKARVIDRDPNERKALLEELHDGLEKHYADIIALFDTALEDLQKPGGEDPRQAPIPPPPSPVPSIVSYTSTTSTRDKTTSSPSCRSSSSSAKRSSDDLEDVEISTSKRQRSSS</sequence>
<feature type="region of interest" description="Disordered" evidence="1">
    <location>
        <begin position="699"/>
        <end position="770"/>
    </location>
</feature>
<name>A0A8H6ME70_9AGAR</name>
<dbReference type="InterPro" id="IPR011009">
    <property type="entry name" value="Kinase-like_dom_sf"/>
</dbReference>
<feature type="domain" description="Fungal-type protein kinase" evidence="2">
    <location>
        <begin position="236"/>
        <end position="430"/>
    </location>
</feature>
<feature type="compositionally biased region" description="Basic and acidic residues" evidence="1">
    <location>
        <begin position="94"/>
        <end position="106"/>
    </location>
</feature>
<accession>A0A8H6ME70</accession>
<evidence type="ECO:0000313" key="4">
    <source>
        <dbReference type="Proteomes" id="UP000521943"/>
    </source>
</evidence>
<proteinExistence type="predicted"/>
<dbReference type="SUPFAM" id="SSF56112">
    <property type="entry name" value="Protein kinase-like (PK-like)"/>
    <property type="match status" value="1"/>
</dbReference>
<dbReference type="Pfam" id="PF17667">
    <property type="entry name" value="Pkinase_fungal"/>
    <property type="match status" value="2"/>
</dbReference>
<gene>
    <name evidence="3" type="ORF">DFP72DRAFT_959428</name>
</gene>